<evidence type="ECO:0000256" key="2">
    <source>
        <dbReference type="PROSITE-ProRule" id="PRU00035"/>
    </source>
</evidence>
<dbReference type="EMBL" id="KQ978072">
    <property type="protein sequence ID" value="KYM97264.1"/>
    <property type="molecule type" value="Genomic_DNA"/>
</dbReference>
<feature type="region of interest" description="Disordered" evidence="3">
    <location>
        <begin position="1163"/>
        <end position="1186"/>
    </location>
</feature>
<evidence type="ECO:0000256" key="3">
    <source>
        <dbReference type="SAM" id="MobiDB-lite"/>
    </source>
</evidence>
<dbReference type="Proteomes" id="UP000078542">
    <property type="component" value="Unassembled WGS sequence"/>
</dbReference>
<reference evidence="5 6" key="1">
    <citation type="submission" date="2016-03" db="EMBL/GenBank/DDBJ databases">
        <title>Cyphomyrmex costatus WGS genome.</title>
        <authorList>
            <person name="Nygaard S."/>
            <person name="Hu H."/>
            <person name="Boomsma J."/>
            <person name="Zhang G."/>
        </authorList>
    </citation>
    <scope>NUCLEOTIDE SEQUENCE [LARGE SCALE GENOMIC DNA]</scope>
    <source>
        <strain evidence="5">MS0001</strain>
        <tissue evidence="5">Whole body</tissue>
    </source>
</reference>
<sequence length="1542" mass="172194">MRSTAARSNRSSVHHLKSSSIPSPSTTSSTYHHQQQQQQQILYAPVSSPMVTLQPCGTALHPSCVYPTVQSHIISPNSTHLQLQVIIKIFRANTGKSNRWHAKNKPSLGQQYCQQQPQQQQLSYNPKPVVLFDQPPTSVASIPPSTTSFLVASSTFTHAGPLHNEHYSNNSGVTHLLPQPFNFKPPDMQTLCLVQDRQNIQQQQQHPMQNSYYNISATNTCSLQTVNANSSTFPLASLNPYTSLGGSFNNNQFPVTVQSSPLFSNPPVGLMLAPPRGDKPSSTLDFTPFKHNADTSSACESQVVPTGQNENGWPSQTETFSKNDAQTVTGNNRSLESTECALQKSLSVVAKTDEEHYSDESSNSFDFTIEAEKMVSALCNTTSSNDLGKEETRPGNKIDSTLFNGAGDNMSNKTNWFIDFCSEYENKMSIGVQTDDPSVDRSQYPELIRKTAYWGCTLAESVLESEDSQTDFKRTWLTCLSSATRTAITKSSTCIPVFAGDRVFADDLINALLRISNGWLSLDNYLNKQHFPNLLDRLDPELIACFQTWEESTCELLKQIVRTFQKFGENKEMMDQKRNVTSSFPGDVSLYTTYNLFVPLPSNSLSQQRLEKSSSLEKPCSAISASTKSMPNVSVCPSDSLGSHKLRTKNASSSKKFDFTRKSLNAEFCQLKNKVMESSADATKDKRQDYTPEDKLTTLLDNTESIRLQHPASNTPISYSGLYARNCLSFTFPLSGHSDSSYSTPNTGIPTYRVSYPSLGPYPSTDINSKSNSNTEQIYGVKTANVNPVYVKSQTEQLELPAVPRNKVTLLSQIEPRTFDKESEEMAANLSAWFASMRNAQPPATASTFEEPRTSSAPRLFVQEMPKYSMIIAKQPQFDANRQFQALQNLPNIQSTPWAASNFIDNRFHVQQAPEEYDSSEDVRVYMKPGSYNVPKKRHQRKPNRRSSNSASRNVHASSHHNVCGNNGKSVPIPASSTPLSHANVTTLSTNIGNTTLIKTSFPPASQLPVPLFKLESSPRILKRTESLSQDTRQDVTWKAACASAEILLEALNVKDCGNMSKNVDCNVDSNSEKEDKNEDPAETLTIVSQKSDPKSLMHDTADCASSYEASEDDSESTCRLSPSMSVISVSQSREDENALGIKTNVKTDSWLIRTLNNASIIGKQKRQKDDVDRQSSESSNSSEIDVKPYQLASSLTAQAEIKTRATIVDSEYPAIFSCEHVSTSFAKNDKTSTKELESHVGRATYSETVRRSMKTNNLHLEKKEPLKSCATNSMVTTVIPIPGRKCQRKDPVQSYQLLYKSRKSADKKRMKNADSNDLQLEEGSCMKVNAVRVNNMSTIMKTNHGKKKNLEHLEGKKSGDRGWTVWCSSKRKQSLSPLIFNKLETIHRTIWQMDEAKIIKYTLSYDNKDDGQSLSALIMEDHCNILKSPMFLEIIEYKLKNRIYHKVEHAVQDFRRIINNAKLHHQHDDERTKKIEVLSKKLEDLVEEHFGNLEFDSITNSPGEDSSMQLRFKTSGQKLIAGRYDSTKKNISIIAEDSSLY</sequence>
<feature type="region of interest" description="Disordered" evidence="3">
    <location>
        <begin position="1069"/>
        <end position="1121"/>
    </location>
</feature>
<feature type="domain" description="Bromo" evidence="4">
    <location>
        <begin position="1420"/>
        <end position="1473"/>
    </location>
</feature>
<feature type="compositionally biased region" description="Basic residues" evidence="3">
    <location>
        <begin position="935"/>
        <end position="945"/>
    </location>
</feature>
<dbReference type="InterPro" id="IPR036427">
    <property type="entry name" value="Bromodomain-like_sf"/>
</dbReference>
<feature type="compositionally biased region" description="Basic and acidic residues" evidence="3">
    <location>
        <begin position="1092"/>
        <end position="1102"/>
    </location>
</feature>
<dbReference type="Gene3D" id="1.20.920.10">
    <property type="entry name" value="Bromodomain-like"/>
    <property type="match status" value="1"/>
</dbReference>
<protein>
    <recommendedName>
        <fullName evidence="4">Bromo domain-containing protein</fullName>
    </recommendedName>
</protein>
<feature type="compositionally biased region" description="Low complexity" evidence="3">
    <location>
        <begin position="946"/>
        <end position="963"/>
    </location>
</feature>
<feature type="compositionally biased region" description="Low complexity" evidence="3">
    <location>
        <begin position="18"/>
        <end position="39"/>
    </location>
</feature>
<evidence type="ECO:0000313" key="6">
    <source>
        <dbReference type="Proteomes" id="UP000078542"/>
    </source>
</evidence>
<organism evidence="5 6">
    <name type="scientific">Cyphomyrmex costatus</name>
    <dbReference type="NCBI Taxonomy" id="456900"/>
    <lineage>
        <taxon>Eukaryota</taxon>
        <taxon>Metazoa</taxon>
        <taxon>Ecdysozoa</taxon>
        <taxon>Arthropoda</taxon>
        <taxon>Hexapoda</taxon>
        <taxon>Insecta</taxon>
        <taxon>Pterygota</taxon>
        <taxon>Neoptera</taxon>
        <taxon>Endopterygota</taxon>
        <taxon>Hymenoptera</taxon>
        <taxon>Apocrita</taxon>
        <taxon>Aculeata</taxon>
        <taxon>Formicoidea</taxon>
        <taxon>Formicidae</taxon>
        <taxon>Myrmicinae</taxon>
        <taxon>Cyphomyrmex</taxon>
    </lineage>
</organism>
<feature type="region of interest" description="Disordered" evidence="3">
    <location>
        <begin position="1"/>
        <end position="39"/>
    </location>
</feature>
<accession>A0A195C8S4</accession>
<evidence type="ECO:0000313" key="5">
    <source>
        <dbReference type="EMBL" id="KYM97264.1"/>
    </source>
</evidence>
<feature type="region of interest" description="Disordered" evidence="3">
    <location>
        <begin position="930"/>
        <end position="978"/>
    </location>
</feature>
<dbReference type="PROSITE" id="PS50014">
    <property type="entry name" value="BROMODOMAIN_2"/>
    <property type="match status" value="1"/>
</dbReference>
<evidence type="ECO:0000259" key="4">
    <source>
        <dbReference type="PROSITE" id="PS50014"/>
    </source>
</evidence>
<evidence type="ECO:0000256" key="1">
    <source>
        <dbReference type="ARBA" id="ARBA00023117"/>
    </source>
</evidence>
<keyword evidence="6" id="KW-1185">Reference proteome</keyword>
<feature type="compositionally biased region" description="Polar residues" evidence="3">
    <location>
        <begin position="964"/>
        <end position="978"/>
    </location>
</feature>
<dbReference type="InterPro" id="IPR001487">
    <property type="entry name" value="Bromodomain"/>
</dbReference>
<proteinExistence type="predicted"/>
<dbReference type="STRING" id="456900.A0A195C8S4"/>
<gene>
    <name evidence="5" type="ORF">ALC62_11997</name>
</gene>
<feature type="compositionally biased region" description="Basic and acidic residues" evidence="3">
    <location>
        <begin position="1071"/>
        <end position="1080"/>
    </location>
</feature>
<keyword evidence="1 2" id="KW-0103">Bromodomain</keyword>
<name>A0A195C8S4_9HYME</name>
<dbReference type="SUPFAM" id="SSF47370">
    <property type="entry name" value="Bromodomain"/>
    <property type="match status" value="1"/>
</dbReference>
<dbReference type="SMART" id="SM00297">
    <property type="entry name" value="BROMO"/>
    <property type="match status" value="1"/>
</dbReference>
<feature type="compositionally biased region" description="Polar residues" evidence="3">
    <location>
        <begin position="1"/>
        <end position="11"/>
    </location>
</feature>
<dbReference type="Pfam" id="PF00439">
    <property type="entry name" value="Bromodomain"/>
    <property type="match status" value="1"/>
</dbReference>